<gene>
    <name evidence="2" type="primary">hutH</name>
    <name evidence="2" type="ORF">AB5J58_48525</name>
</gene>
<dbReference type="InterPro" id="IPR024083">
    <property type="entry name" value="Fumarase/histidase_N"/>
</dbReference>
<dbReference type="AlphaFoldDB" id="A0AB39MN18"/>
<sequence length="544" mass="58013">MDKGTAVRLGSDTLLVREVTGIARHSTGALPAIDPDAASRMDASLALREELTATGTPLYGVTTGFGDSNTEHIAAEKAVALQRNLVNYHLVGSGPEAPDDVVRATMLIRANCLARGYSGIRREVVELLLACLRNDILPVIPERGSVGASGDLVPLCYLANVLTGQGTVRHRDVKRPAREALRSCGLTPLELQPKEGLALINGTSFMSAFAVLALFDSAEIAFSADVCTALASEVLLGNRGHFDPVIHRQKPHPGQQRSAETVLTLLAGSKLSRNHNQVVRANPELGDSGYQRLVQPIQDRYSIRCAPHVVGVLHDTSDWARRWIGTEINSTNDNPLFDPVARVVLNGGNFYGGHVGQAMDALKVAVANTGDLLDRQLAMVVDEKFNRGLTPNLIPRVTADSPDAGLHHGFKGSQIACSALAAEALKTSAPATVFSRSTEAHNQDKVSMGTIAARDARTVVELVENIVGLHLSALCQAADLRGADNLGHGTRAAYDLVREHVPFVDRDRRLDVEIAGLVEAIRGGALRAAVHSSIPLLEVADAVE</sequence>
<reference evidence="2" key="1">
    <citation type="submission" date="2024-07" db="EMBL/GenBank/DDBJ databases">
        <authorList>
            <person name="Yu S.T."/>
        </authorList>
    </citation>
    <scope>NUCLEOTIDE SEQUENCE</scope>
    <source>
        <strain evidence="2">R08</strain>
    </source>
</reference>
<dbReference type="EC" id="4.3.1.3" evidence="2"/>
<evidence type="ECO:0000313" key="2">
    <source>
        <dbReference type="EMBL" id="XDQ07547.1"/>
    </source>
</evidence>
<proteinExistence type="predicted"/>
<dbReference type="RefSeq" id="WP_369192318.1">
    <property type="nucleotide sequence ID" value="NZ_CP163431.1"/>
</dbReference>
<organism evidence="2">
    <name type="scientific">Streptomyces sp. R08</name>
    <dbReference type="NCBI Taxonomy" id="3238624"/>
    <lineage>
        <taxon>Bacteria</taxon>
        <taxon>Bacillati</taxon>
        <taxon>Actinomycetota</taxon>
        <taxon>Actinomycetes</taxon>
        <taxon>Kitasatosporales</taxon>
        <taxon>Streptomycetaceae</taxon>
        <taxon>Streptomyces</taxon>
    </lineage>
</organism>
<accession>A0AB39MN18</accession>
<dbReference type="PANTHER" id="PTHR10362">
    <property type="entry name" value="HISTIDINE AMMONIA-LYASE"/>
    <property type="match status" value="1"/>
</dbReference>
<dbReference type="Pfam" id="PF00221">
    <property type="entry name" value="Lyase_aromatic"/>
    <property type="match status" value="1"/>
</dbReference>
<dbReference type="CDD" id="cd00332">
    <property type="entry name" value="PAL-HAL"/>
    <property type="match status" value="1"/>
</dbReference>
<dbReference type="FunFam" id="1.10.275.10:FF:000005">
    <property type="entry name" value="Histidine ammonia-lyase"/>
    <property type="match status" value="1"/>
</dbReference>
<protein>
    <submittedName>
        <fullName evidence="2">Histidine ammonia-lyase</fullName>
        <ecNumber evidence="2">4.3.1.3</ecNumber>
    </submittedName>
</protein>
<dbReference type="SUPFAM" id="SSF48557">
    <property type="entry name" value="L-aspartase-like"/>
    <property type="match status" value="1"/>
</dbReference>
<dbReference type="Gene3D" id="1.20.200.10">
    <property type="entry name" value="Fumarase/aspartase (Central domain)"/>
    <property type="match status" value="1"/>
</dbReference>
<dbReference type="EMBL" id="CP163431">
    <property type="protein sequence ID" value="XDQ07547.1"/>
    <property type="molecule type" value="Genomic_DNA"/>
</dbReference>
<dbReference type="Gene3D" id="1.10.275.10">
    <property type="entry name" value="Fumarase/aspartase (N-terminal domain)"/>
    <property type="match status" value="1"/>
</dbReference>
<name>A0AB39MN18_9ACTN</name>
<evidence type="ECO:0000256" key="1">
    <source>
        <dbReference type="ARBA" id="ARBA00023239"/>
    </source>
</evidence>
<dbReference type="InterPro" id="IPR001106">
    <property type="entry name" value="Aromatic_Lyase"/>
</dbReference>
<keyword evidence="1 2" id="KW-0456">Lyase</keyword>
<dbReference type="InterPro" id="IPR008948">
    <property type="entry name" value="L-Aspartase-like"/>
</dbReference>
<dbReference type="GO" id="GO:0004397">
    <property type="term" value="F:histidine ammonia-lyase activity"/>
    <property type="evidence" value="ECO:0007669"/>
    <property type="project" value="UniProtKB-EC"/>
</dbReference>